<dbReference type="Proteomes" id="UP001431429">
    <property type="component" value="Unassembled WGS sequence"/>
</dbReference>
<proteinExistence type="predicted"/>
<dbReference type="EMBL" id="JAMQAW010000008">
    <property type="protein sequence ID" value="MCM2388674.1"/>
    <property type="molecule type" value="Genomic_DNA"/>
</dbReference>
<dbReference type="Pfam" id="PF13349">
    <property type="entry name" value="DUF4097"/>
    <property type="match status" value="1"/>
</dbReference>
<evidence type="ECO:0000256" key="1">
    <source>
        <dbReference type="SAM" id="MobiDB-lite"/>
    </source>
</evidence>
<protein>
    <submittedName>
        <fullName evidence="3">DUF4097 family beta strand repeat-containing protein</fullName>
    </submittedName>
</protein>
<evidence type="ECO:0000313" key="4">
    <source>
        <dbReference type="Proteomes" id="UP001431429"/>
    </source>
</evidence>
<accession>A0ABT0UKY1</accession>
<organism evidence="3 4">
    <name type="scientific">Streptomyces albipurpureus</name>
    <dbReference type="NCBI Taxonomy" id="2897419"/>
    <lineage>
        <taxon>Bacteria</taxon>
        <taxon>Bacillati</taxon>
        <taxon>Actinomycetota</taxon>
        <taxon>Actinomycetes</taxon>
        <taxon>Kitasatosporales</taxon>
        <taxon>Streptomycetaceae</taxon>
        <taxon>Streptomyces</taxon>
    </lineage>
</organism>
<dbReference type="RefSeq" id="WP_250919014.1">
    <property type="nucleotide sequence ID" value="NZ_JAMQAW010000008.1"/>
</dbReference>
<gene>
    <name evidence="3" type="ORF">NBG84_10260</name>
</gene>
<name>A0ABT0UKY1_9ACTN</name>
<evidence type="ECO:0000313" key="3">
    <source>
        <dbReference type="EMBL" id="MCM2388674.1"/>
    </source>
</evidence>
<comment type="caution">
    <text evidence="3">The sequence shown here is derived from an EMBL/GenBank/DDBJ whole genome shotgun (WGS) entry which is preliminary data.</text>
</comment>
<dbReference type="InterPro" id="IPR025164">
    <property type="entry name" value="Toastrack_DUF4097"/>
</dbReference>
<reference evidence="3" key="1">
    <citation type="submission" date="2022-06" db="EMBL/GenBank/DDBJ databases">
        <title>Genome public.</title>
        <authorList>
            <person name="Sun Q."/>
        </authorList>
    </citation>
    <scope>NUCLEOTIDE SEQUENCE</scope>
    <source>
        <strain evidence="3">CWNU-1</strain>
    </source>
</reference>
<evidence type="ECO:0000259" key="2">
    <source>
        <dbReference type="Pfam" id="PF13349"/>
    </source>
</evidence>
<feature type="compositionally biased region" description="Polar residues" evidence="1">
    <location>
        <begin position="237"/>
        <end position="251"/>
    </location>
</feature>
<sequence>MAALRNSSRRPIDRRRAGVGRGLVGLVGGGGLLLGLVGCGDTNVDGAPVESKSFPLVGEALTIDSDNSTLKVVAADVKEVQVSRQVDGWVFAGSGPNPSWKMTEGKLTLRMDCDAVASDCQARHTIKVPRGVAVTVEDDNGGVTATGFTAPLRIHSENGKVTVRDTTGDLTLRSENGTVSAQGVSAKRITAESDNGAVRIGLKEGAVPDRVETLCDNGDVDIRLPQAGAPYAVTTRADNGSTQVDVPTDQGSPRKVTARSDNGSVKVRIAE</sequence>
<feature type="region of interest" description="Disordered" evidence="1">
    <location>
        <begin position="237"/>
        <end position="271"/>
    </location>
</feature>
<feature type="domain" description="DUF4097" evidence="2">
    <location>
        <begin position="136"/>
        <end position="269"/>
    </location>
</feature>
<keyword evidence="4" id="KW-1185">Reference proteome</keyword>